<keyword evidence="3" id="KW-1185">Reference proteome</keyword>
<accession>A0AAV5JMA7</accession>
<name>A0AAV5JMA7_9ROSI</name>
<dbReference type="Proteomes" id="UP001054252">
    <property type="component" value="Unassembled WGS sequence"/>
</dbReference>
<keyword evidence="1" id="KW-0812">Transmembrane</keyword>
<evidence type="ECO:0000313" key="3">
    <source>
        <dbReference type="Proteomes" id="UP001054252"/>
    </source>
</evidence>
<dbReference type="AlphaFoldDB" id="A0AAV5JMA7"/>
<evidence type="ECO:0000313" key="2">
    <source>
        <dbReference type="EMBL" id="GKV12101.1"/>
    </source>
</evidence>
<feature type="transmembrane region" description="Helical" evidence="1">
    <location>
        <begin position="12"/>
        <end position="28"/>
    </location>
</feature>
<gene>
    <name evidence="2" type="ORF">SLEP1_g23296</name>
</gene>
<keyword evidence="1" id="KW-0472">Membrane</keyword>
<sequence>MVYNILHGTCPNYWIVCKIILVLYLPLLEQGTTW</sequence>
<reference evidence="2 3" key="1">
    <citation type="journal article" date="2021" name="Commun. Biol.">
        <title>The genome of Shorea leprosula (Dipterocarpaceae) highlights the ecological relevance of drought in aseasonal tropical rainforests.</title>
        <authorList>
            <person name="Ng K.K.S."/>
            <person name="Kobayashi M.J."/>
            <person name="Fawcett J.A."/>
            <person name="Hatakeyama M."/>
            <person name="Paape T."/>
            <person name="Ng C.H."/>
            <person name="Ang C.C."/>
            <person name="Tnah L.H."/>
            <person name="Lee C.T."/>
            <person name="Nishiyama T."/>
            <person name="Sese J."/>
            <person name="O'Brien M.J."/>
            <person name="Copetti D."/>
            <person name="Mohd Noor M.I."/>
            <person name="Ong R.C."/>
            <person name="Putra M."/>
            <person name="Sireger I.Z."/>
            <person name="Indrioko S."/>
            <person name="Kosugi Y."/>
            <person name="Izuno A."/>
            <person name="Isagi Y."/>
            <person name="Lee S.L."/>
            <person name="Shimizu K.K."/>
        </authorList>
    </citation>
    <scope>NUCLEOTIDE SEQUENCE [LARGE SCALE GENOMIC DNA]</scope>
    <source>
        <strain evidence="2">214</strain>
    </source>
</reference>
<evidence type="ECO:0000256" key="1">
    <source>
        <dbReference type="SAM" id="Phobius"/>
    </source>
</evidence>
<organism evidence="2 3">
    <name type="scientific">Rubroshorea leprosula</name>
    <dbReference type="NCBI Taxonomy" id="152421"/>
    <lineage>
        <taxon>Eukaryota</taxon>
        <taxon>Viridiplantae</taxon>
        <taxon>Streptophyta</taxon>
        <taxon>Embryophyta</taxon>
        <taxon>Tracheophyta</taxon>
        <taxon>Spermatophyta</taxon>
        <taxon>Magnoliopsida</taxon>
        <taxon>eudicotyledons</taxon>
        <taxon>Gunneridae</taxon>
        <taxon>Pentapetalae</taxon>
        <taxon>rosids</taxon>
        <taxon>malvids</taxon>
        <taxon>Malvales</taxon>
        <taxon>Dipterocarpaceae</taxon>
        <taxon>Rubroshorea</taxon>
    </lineage>
</organism>
<dbReference type="EMBL" id="BPVZ01000035">
    <property type="protein sequence ID" value="GKV12101.1"/>
    <property type="molecule type" value="Genomic_DNA"/>
</dbReference>
<proteinExistence type="predicted"/>
<protein>
    <submittedName>
        <fullName evidence="2">Uncharacterized protein</fullName>
    </submittedName>
</protein>
<comment type="caution">
    <text evidence="2">The sequence shown here is derived from an EMBL/GenBank/DDBJ whole genome shotgun (WGS) entry which is preliminary data.</text>
</comment>
<keyword evidence="1" id="KW-1133">Transmembrane helix</keyword>